<gene>
    <name evidence="3" type="ORF">SAMN04489807_2269</name>
</gene>
<dbReference type="RefSeq" id="WP_060925784.1">
    <property type="nucleotide sequence ID" value="NZ_FNSQ01000005.1"/>
</dbReference>
<feature type="compositionally biased region" description="Basic and acidic residues" evidence="1">
    <location>
        <begin position="72"/>
        <end position="82"/>
    </location>
</feature>
<feature type="transmembrane region" description="Helical" evidence="2">
    <location>
        <begin position="33"/>
        <end position="51"/>
    </location>
</feature>
<evidence type="ECO:0000256" key="1">
    <source>
        <dbReference type="SAM" id="MobiDB-lite"/>
    </source>
</evidence>
<feature type="region of interest" description="Disordered" evidence="1">
    <location>
        <begin position="55"/>
        <end position="92"/>
    </location>
</feature>
<accession>A0A1H4MV53</accession>
<feature type="compositionally biased region" description="Basic residues" evidence="1">
    <location>
        <begin position="83"/>
        <end position="92"/>
    </location>
</feature>
<dbReference type="AlphaFoldDB" id="A0A1H4MV53"/>
<evidence type="ECO:0008006" key="5">
    <source>
        <dbReference type="Google" id="ProtNLM"/>
    </source>
</evidence>
<sequence>MNYLSGTGIVGAIMTGVTLLRGSRDTKLTWRSALAWLSWGITLALSIGAVIDTRRAKQGRPVSPDSPVYAKQQKEHEKEAKKQSKGIKPLKR</sequence>
<evidence type="ECO:0000256" key="2">
    <source>
        <dbReference type="SAM" id="Phobius"/>
    </source>
</evidence>
<keyword evidence="4" id="KW-1185">Reference proteome</keyword>
<keyword evidence="2" id="KW-1133">Transmembrane helix</keyword>
<dbReference type="EMBL" id="FNSQ01000005">
    <property type="protein sequence ID" value="SEB86906.1"/>
    <property type="molecule type" value="Genomic_DNA"/>
</dbReference>
<evidence type="ECO:0000313" key="3">
    <source>
        <dbReference type="EMBL" id="SEB86906.1"/>
    </source>
</evidence>
<organism evidence="3 4">
    <name type="scientific">Microbacterium hydrocarbonoxydans</name>
    <dbReference type="NCBI Taxonomy" id="273678"/>
    <lineage>
        <taxon>Bacteria</taxon>
        <taxon>Bacillati</taxon>
        <taxon>Actinomycetota</taxon>
        <taxon>Actinomycetes</taxon>
        <taxon>Micrococcales</taxon>
        <taxon>Microbacteriaceae</taxon>
        <taxon>Microbacterium</taxon>
    </lineage>
</organism>
<keyword evidence="2" id="KW-0472">Membrane</keyword>
<dbReference type="Proteomes" id="UP000183750">
    <property type="component" value="Unassembled WGS sequence"/>
</dbReference>
<keyword evidence="2" id="KW-0812">Transmembrane</keyword>
<reference evidence="4" key="1">
    <citation type="submission" date="2016-10" db="EMBL/GenBank/DDBJ databases">
        <authorList>
            <person name="Varghese N."/>
            <person name="Submissions S."/>
        </authorList>
    </citation>
    <scope>NUCLEOTIDE SEQUENCE [LARGE SCALE GENOMIC DNA]</scope>
    <source>
        <strain evidence="4">DSM 16089</strain>
    </source>
</reference>
<dbReference type="OrthoDB" id="5120536at2"/>
<evidence type="ECO:0000313" key="4">
    <source>
        <dbReference type="Proteomes" id="UP000183750"/>
    </source>
</evidence>
<protein>
    <recommendedName>
        <fullName evidence="5">NADH:ubiquinone oxidoreductase</fullName>
    </recommendedName>
</protein>
<proteinExistence type="predicted"/>
<name>A0A1H4MV53_9MICO</name>